<name>A0AAD7IZB0_9AGAR</name>
<evidence type="ECO:0000313" key="2">
    <source>
        <dbReference type="Proteomes" id="UP001215280"/>
    </source>
</evidence>
<dbReference type="Proteomes" id="UP001215280">
    <property type="component" value="Unassembled WGS sequence"/>
</dbReference>
<dbReference type="EMBL" id="JARJLG010000077">
    <property type="protein sequence ID" value="KAJ7751772.1"/>
    <property type="molecule type" value="Genomic_DNA"/>
</dbReference>
<protein>
    <submittedName>
        <fullName evidence="1">Uncharacterized protein</fullName>
    </submittedName>
</protein>
<organism evidence="1 2">
    <name type="scientific">Mycena maculata</name>
    <dbReference type="NCBI Taxonomy" id="230809"/>
    <lineage>
        <taxon>Eukaryota</taxon>
        <taxon>Fungi</taxon>
        <taxon>Dikarya</taxon>
        <taxon>Basidiomycota</taxon>
        <taxon>Agaricomycotina</taxon>
        <taxon>Agaricomycetes</taxon>
        <taxon>Agaricomycetidae</taxon>
        <taxon>Agaricales</taxon>
        <taxon>Marasmiineae</taxon>
        <taxon>Mycenaceae</taxon>
        <taxon>Mycena</taxon>
    </lineage>
</organism>
<gene>
    <name evidence="1" type="ORF">DFH07DRAFT_1032245</name>
</gene>
<evidence type="ECO:0000313" key="1">
    <source>
        <dbReference type="EMBL" id="KAJ7751772.1"/>
    </source>
</evidence>
<sequence length="544" mass="60920">MPIYGAPGPVCTRSERVTCSARELLDRSSHFQTPILVFRRFGGWFGGLLCEKHRRFLMYTHLCQDRDGFPDFPRIHEKHSGRSIEKQEAEGKCRDAASGPGTLCLGREVSAEVLPGQGNPSSGEFGWKQLGSTESACSRTSARETDFRSTGTRIPDFVKTRYAGNNEQQIRPREDENTPNPVLDEFQRQFAAEKIQLRYNGIDKIEMPSPASVESRCVRQFFEGVMFWVIYLDRQPVAPEPQESGRRGLCRPTAVRFRRSYRANQKWFVRKRQGTTTVESGGGAAVGQKFTRLRECRGKRRTPRKGIVPGVHGLQSSRSRIGGKEIGQDAAGTIGQKRHNAGCGGVWKEKRWPGDLIYHSRPAMPTRLESSRLRTAQQEAPSIIPAVGCRPNKWRGSADSIETYLGFRRVEGEPLPMLGYTLLHARWPKCADIGSGGHVGICASLHDPTSGTASACRERDADEAGCGRDGPRFPEWMGWRDLLVFRTHVILELGGNGAFAGTLESHLFRIRVARRRVYMESGHISLWFSSRPGFDFLCPPTRIA</sequence>
<keyword evidence="2" id="KW-1185">Reference proteome</keyword>
<comment type="caution">
    <text evidence="1">The sequence shown here is derived from an EMBL/GenBank/DDBJ whole genome shotgun (WGS) entry which is preliminary data.</text>
</comment>
<proteinExistence type="predicted"/>
<accession>A0AAD7IZB0</accession>
<dbReference type="AlphaFoldDB" id="A0AAD7IZB0"/>
<reference evidence="1" key="1">
    <citation type="submission" date="2023-03" db="EMBL/GenBank/DDBJ databases">
        <title>Massive genome expansion in bonnet fungi (Mycena s.s.) driven by repeated elements and novel gene families across ecological guilds.</title>
        <authorList>
            <consortium name="Lawrence Berkeley National Laboratory"/>
            <person name="Harder C.B."/>
            <person name="Miyauchi S."/>
            <person name="Viragh M."/>
            <person name="Kuo A."/>
            <person name="Thoen E."/>
            <person name="Andreopoulos B."/>
            <person name="Lu D."/>
            <person name="Skrede I."/>
            <person name="Drula E."/>
            <person name="Henrissat B."/>
            <person name="Morin E."/>
            <person name="Kohler A."/>
            <person name="Barry K."/>
            <person name="LaButti K."/>
            <person name="Morin E."/>
            <person name="Salamov A."/>
            <person name="Lipzen A."/>
            <person name="Mereny Z."/>
            <person name="Hegedus B."/>
            <person name="Baldrian P."/>
            <person name="Stursova M."/>
            <person name="Weitz H."/>
            <person name="Taylor A."/>
            <person name="Grigoriev I.V."/>
            <person name="Nagy L.G."/>
            <person name="Martin F."/>
            <person name="Kauserud H."/>
        </authorList>
    </citation>
    <scope>NUCLEOTIDE SEQUENCE</scope>
    <source>
        <strain evidence="1">CBHHK188m</strain>
    </source>
</reference>